<dbReference type="Gene3D" id="3.30.200.20">
    <property type="entry name" value="Phosphorylase Kinase, domain 1"/>
    <property type="match status" value="1"/>
</dbReference>
<dbReference type="AlphaFoldDB" id="A0AAN7P5C6"/>
<dbReference type="Proteomes" id="UP001353858">
    <property type="component" value="Unassembled WGS sequence"/>
</dbReference>
<evidence type="ECO:0000256" key="2">
    <source>
        <dbReference type="ARBA" id="ARBA00022679"/>
    </source>
</evidence>
<keyword evidence="4" id="KW-0418">Kinase</keyword>
<dbReference type="InterPro" id="IPR008271">
    <property type="entry name" value="Ser/Thr_kinase_AS"/>
</dbReference>
<dbReference type="CDD" id="cd05123">
    <property type="entry name" value="STKc_AGC"/>
    <property type="match status" value="1"/>
</dbReference>
<feature type="binding site" evidence="6">
    <location>
        <position position="120"/>
    </location>
    <ligand>
        <name>ATP</name>
        <dbReference type="ChEBI" id="CHEBI:30616"/>
    </ligand>
</feature>
<sequence>MGNTNHKTNSIIYLSNSSGNLQTENNSHKVESSFDTVQDCTDTQSLPSIKRRWTLVKFDNQRKKTIWPLSQLKLLFLPDFPVNSTTTEHSFKILEEIGSGSFGKVYRAIHLDTKTTFALKVLSKSQIIQEDAVKQVKTEVHIQRVCGHHAFIVSCPYHWQSRTLLYIVSDYIEGGELYKLLKLHYTLPLSVVQLYTAEIALALDFLHNAGVVHRDLKPENILLDKDGHVCLIDFGLAKWLPYGNKTRRVCGTLQYMAPEVLRFEEYGHAVDWWSLGVIACLMITGQYPKVIGENGANQKIKLPDVFLEVPVRDLLLRLLEIDPTKRLRSIRTLQTIALYKGYNWDDVKTKKISPNELLKIHLKKKLVK</sequence>
<gene>
    <name evidence="9" type="ORF">RN001_014091</name>
</gene>
<dbReference type="InterPro" id="IPR045270">
    <property type="entry name" value="STKc_AGC"/>
</dbReference>
<dbReference type="SUPFAM" id="SSF56112">
    <property type="entry name" value="Protein kinase-like (PK-like)"/>
    <property type="match status" value="1"/>
</dbReference>
<dbReference type="PANTHER" id="PTHR24355:SF1">
    <property type="entry name" value="RIBOSOMAL PROTEIN S6 KINASE-RELATED PROTEIN"/>
    <property type="match status" value="1"/>
</dbReference>
<dbReference type="InterPro" id="IPR011009">
    <property type="entry name" value="Kinase-like_dom_sf"/>
</dbReference>
<evidence type="ECO:0000313" key="10">
    <source>
        <dbReference type="Proteomes" id="UP001353858"/>
    </source>
</evidence>
<dbReference type="PANTHER" id="PTHR24355">
    <property type="entry name" value="G PROTEIN-COUPLED RECEPTOR KINASE/RIBOSOMAL PROTEIN S6 KINASE"/>
    <property type="match status" value="1"/>
</dbReference>
<dbReference type="GO" id="GO:0005524">
    <property type="term" value="F:ATP binding"/>
    <property type="evidence" value="ECO:0007669"/>
    <property type="project" value="UniProtKB-UniRule"/>
</dbReference>
<proteinExistence type="inferred from homology"/>
<evidence type="ECO:0000259" key="8">
    <source>
        <dbReference type="PROSITE" id="PS50011"/>
    </source>
</evidence>
<dbReference type="Pfam" id="PF00069">
    <property type="entry name" value="Pkinase"/>
    <property type="match status" value="1"/>
</dbReference>
<reference evidence="10" key="1">
    <citation type="submission" date="2023-01" db="EMBL/GenBank/DDBJ databases">
        <title>Key to firefly adult light organ development and bioluminescence: homeobox transcription factors regulate luciferase expression and transportation to peroxisome.</title>
        <authorList>
            <person name="Fu X."/>
        </authorList>
    </citation>
    <scope>NUCLEOTIDE SEQUENCE [LARGE SCALE GENOMIC DNA]</scope>
</reference>
<dbReference type="SMART" id="SM00220">
    <property type="entry name" value="S_TKc"/>
    <property type="match status" value="1"/>
</dbReference>
<dbReference type="Gene3D" id="1.10.510.10">
    <property type="entry name" value="Transferase(Phosphotransferase) domain 1"/>
    <property type="match status" value="1"/>
</dbReference>
<accession>A0AAN7P5C6</accession>
<dbReference type="GO" id="GO:0004674">
    <property type="term" value="F:protein serine/threonine kinase activity"/>
    <property type="evidence" value="ECO:0007669"/>
    <property type="project" value="UniProtKB-KW"/>
</dbReference>
<evidence type="ECO:0000256" key="3">
    <source>
        <dbReference type="ARBA" id="ARBA00022741"/>
    </source>
</evidence>
<evidence type="ECO:0000313" key="9">
    <source>
        <dbReference type="EMBL" id="KAK4874731.1"/>
    </source>
</evidence>
<dbReference type="PROSITE" id="PS50011">
    <property type="entry name" value="PROTEIN_KINASE_DOM"/>
    <property type="match status" value="1"/>
</dbReference>
<dbReference type="PROSITE" id="PS00107">
    <property type="entry name" value="PROTEIN_KINASE_ATP"/>
    <property type="match status" value="1"/>
</dbReference>
<evidence type="ECO:0000256" key="1">
    <source>
        <dbReference type="ARBA" id="ARBA00022527"/>
    </source>
</evidence>
<keyword evidence="3 6" id="KW-0547">Nucleotide-binding</keyword>
<keyword evidence="5 6" id="KW-0067">ATP-binding</keyword>
<protein>
    <recommendedName>
        <fullName evidence="8">Protein kinase domain-containing protein</fullName>
    </recommendedName>
</protein>
<dbReference type="PROSITE" id="PS00108">
    <property type="entry name" value="PROTEIN_KINASE_ST"/>
    <property type="match status" value="1"/>
</dbReference>
<evidence type="ECO:0000256" key="6">
    <source>
        <dbReference type="PROSITE-ProRule" id="PRU10141"/>
    </source>
</evidence>
<dbReference type="InterPro" id="IPR017441">
    <property type="entry name" value="Protein_kinase_ATP_BS"/>
</dbReference>
<comment type="similarity">
    <text evidence="7">Belongs to the protein kinase superfamily.</text>
</comment>
<comment type="caution">
    <text evidence="9">The sequence shown here is derived from an EMBL/GenBank/DDBJ whole genome shotgun (WGS) entry which is preliminary data.</text>
</comment>
<keyword evidence="2" id="KW-0808">Transferase</keyword>
<dbReference type="InterPro" id="IPR000719">
    <property type="entry name" value="Prot_kinase_dom"/>
</dbReference>
<dbReference type="EMBL" id="JARPUR010000006">
    <property type="protein sequence ID" value="KAK4874731.1"/>
    <property type="molecule type" value="Genomic_DNA"/>
</dbReference>
<dbReference type="FunFam" id="3.30.200.20:FF:000042">
    <property type="entry name" value="Aurora kinase A"/>
    <property type="match status" value="1"/>
</dbReference>
<evidence type="ECO:0000256" key="5">
    <source>
        <dbReference type="ARBA" id="ARBA00022840"/>
    </source>
</evidence>
<feature type="domain" description="Protein kinase" evidence="8">
    <location>
        <begin position="91"/>
        <end position="338"/>
    </location>
</feature>
<keyword evidence="10" id="KW-1185">Reference proteome</keyword>
<evidence type="ECO:0000256" key="4">
    <source>
        <dbReference type="ARBA" id="ARBA00022777"/>
    </source>
</evidence>
<evidence type="ECO:0000256" key="7">
    <source>
        <dbReference type="RuleBase" id="RU000304"/>
    </source>
</evidence>
<name>A0AAN7P5C6_9COLE</name>
<organism evidence="9 10">
    <name type="scientific">Aquatica leii</name>
    <dbReference type="NCBI Taxonomy" id="1421715"/>
    <lineage>
        <taxon>Eukaryota</taxon>
        <taxon>Metazoa</taxon>
        <taxon>Ecdysozoa</taxon>
        <taxon>Arthropoda</taxon>
        <taxon>Hexapoda</taxon>
        <taxon>Insecta</taxon>
        <taxon>Pterygota</taxon>
        <taxon>Neoptera</taxon>
        <taxon>Endopterygota</taxon>
        <taxon>Coleoptera</taxon>
        <taxon>Polyphaga</taxon>
        <taxon>Elateriformia</taxon>
        <taxon>Elateroidea</taxon>
        <taxon>Lampyridae</taxon>
        <taxon>Luciolinae</taxon>
        <taxon>Aquatica</taxon>
    </lineage>
</organism>
<keyword evidence="1 7" id="KW-0723">Serine/threonine-protein kinase</keyword>